<accession>A0A848BA01</accession>
<proteinExistence type="predicted"/>
<dbReference type="AlphaFoldDB" id="A0A848BA01"/>
<dbReference type="Gene3D" id="3.10.20.310">
    <property type="entry name" value="membrane protein fhac"/>
    <property type="match status" value="3"/>
</dbReference>
<dbReference type="Pfam" id="PF07244">
    <property type="entry name" value="POTRA"/>
    <property type="match status" value="2"/>
</dbReference>
<dbReference type="InterPro" id="IPR039910">
    <property type="entry name" value="D15-like"/>
</dbReference>
<dbReference type="PROSITE" id="PS51779">
    <property type="entry name" value="POTRA"/>
    <property type="match status" value="1"/>
</dbReference>
<keyword evidence="2" id="KW-0812">Transmembrane</keyword>
<keyword evidence="10" id="KW-1185">Reference proteome</keyword>
<feature type="domain" description="POTRA" evidence="8">
    <location>
        <begin position="175"/>
        <end position="249"/>
    </location>
</feature>
<dbReference type="InterPro" id="IPR000184">
    <property type="entry name" value="Bac_surfAg_D15"/>
</dbReference>
<dbReference type="PANTHER" id="PTHR12815">
    <property type="entry name" value="SORTING AND ASSEMBLY MACHINERY SAMM50 PROTEIN FAMILY MEMBER"/>
    <property type="match status" value="1"/>
</dbReference>
<keyword evidence="5" id="KW-0998">Cell outer membrane</keyword>
<evidence type="ECO:0000313" key="10">
    <source>
        <dbReference type="Proteomes" id="UP000543804"/>
    </source>
</evidence>
<evidence type="ECO:0000256" key="1">
    <source>
        <dbReference type="ARBA" id="ARBA00004370"/>
    </source>
</evidence>
<feature type="chain" id="PRO_5032399617" evidence="7">
    <location>
        <begin position="29"/>
        <end position="645"/>
    </location>
</feature>
<dbReference type="RefSeq" id="WP_170077336.1">
    <property type="nucleotide sequence ID" value="NZ_JABAFA010000010.1"/>
</dbReference>
<evidence type="ECO:0000259" key="8">
    <source>
        <dbReference type="PROSITE" id="PS51779"/>
    </source>
</evidence>
<evidence type="ECO:0000256" key="7">
    <source>
        <dbReference type="SAM" id="SignalP"/>
    </source>
</evidence>
<dbReference type="InterPro" id="IPR010827">
    <property type="entry name" value="BamA/TamA_POTRA"/>
</dbReference>
<evidence type="ECO:0000256" key="5">
    <source>
        <dbReference type="ARBA" id="ARBA00023237"/>
    </source>
</evidence>
<feature type="signal peptide" evidence="7">
    <location>
        <begin position="1"/>
        <end position="28"/>
    </location>
</feature>
<keyword evidence="3 7" id="KW-0732">Signal</keyword>
<evidence type="ECO:0000256" key="3">
    <source>
        <dbReference type="ARBA" id="ARBA00022729"/>
    </source>
</evidence>
<comment type="caution">
    <text evidence="9">The sequence shown here is derived from an EMBL/GenBank/DDBJ whole genome shotgun (WGS) entry which is preliminary data.</text>
</comment>
<dbReference type="EMBL" id="JABAFA010000010">
    <property type="protein sequence ID" value="NMD98765.1"/>
    <property type="molecule type" value="Genomic_DNA"/>
</dbReference>
<dbReference type="Gene3D" id="2.40.160.50">
    <property type="entry name" value="membrane protein fhac: a member of the omp85/tpsb transporter family"/>
    <property type="match status" value="1"/>
</dbReference>
<sequence length="645" mass="71664">MTKENYRKLACAIALATGFASLPGISSAEEGNGTGTAAAAQAVAAAEENAATQEKNASADASSVLQQTAGQAADSRNERINGWAKLRPTEEAIEAYKKKYEGRTIVDIEFDGVTDATRATAAKAGKLHVGDKYTAAGLDEDMEALLDTGYYYDLFPSFEEVPEGVVLTYHLLENPVLKSLKITGNTVEKTEDLLALVPLKVGELMNSVELRRDVQKIQERYRADGYILAKITDLNIDKEGNLTIKINEGTIEGFKVKGNKKTKDYVILREMRQKVGEPFNAKKTQRSWQRVNNLGFFEEVNPKIVPGINPNAVVVEWNVKEKRTGTFSVGAGYSSQDGVIGMVSVGDTNFRGTGDAVSITYEMSGDDTDAHGYSVSYRHPWIDQKQTVGTIRVYNRTYEYDDYNSDGDYLESYMRKYSGGELTFGRPVSEYSTNYITLRNRKDEYKRHTESGLYKDRSTEEYKGWRDYNFGLTRSLTLSHVTDTRDNIYFPTSGGRVSITGELGGFGGDFSYRKADIEDQRYFKAGHAQVWALRGQYGWGSGHLSEFARYKVGGQDSLRGYRDDQFRGERMFLATLEYRFPIVSKVQGALFTDWGGAWDDGLWPDEVKGSVGIGMSLTTPLGPIRLDYGRGDDGGRVHFSVGGTF</sequence>
<gene>
    <name evidence="9" type="ORF">HF878_04595</name>
</gene>
<reference evidence="9 10" key="1">
    <citation type="submission" date="2020-04" db="EMBL/GenBank/DDBJ databases">
        <authorList>
            <person name="Hitch T.C.A."/>
            <person name="Wylensek D."/>
            <person name="Clavel T."/>
        </authorList>
    </citation>
    <scope>NUCLEOTIDE SEQUENCE [LARGE SCALE GENOMIC DNA]</scope>
    <source>
        <strain evidence="9 10">PG-130-P53-12</strain>
    </source>
</reference>
<evidence type="ECO:0000256" key="4">
    <source>
        <dbReference type="ARBA" id="ARBA00023136"/>
    </source>
</evidence>
<evidence type="ECO:0000313" key="9">
    <source>
        <dbReference type="EMBL" id="NMD98765.1"/>
    </source>
</evidence>
<dbReference type="GO" id="GO:0019867">
    <property type="term" value="C:outer membrane"/>
    <property type="evidence" value="ECO:0007669"/>
    <property type="project" value="InterPro"/>
</dbReference>
<protein>
    <submittedName>
        <fullName evidence="9">Outer membrane protein assembly factor</fullName>
    </submittedName>
</protein>
<dbReference type="PANTHER" id="PTHR12815:SF47">
    <property type="entry name" value="TRANSLOCATION AND ASSEMBLY MODULE SUBUNIT TAMA"/>
    <property type="match status" value="1"/>
</dbReference>
<feature type="compositionally biased region" description="Polar residues" evidence="6">
    <location>
        <begin position="59"/>
        <end position="70"/>
    </location>
</feature>
<dbReference type="Pfam" id="PF01103">
    <property type="entry name" value="Omp85"/>
    <property type="match status" value="1"/>
</dbReference>
<evidence type="ECO:0000256" key="6">
    <source>
        <dbReference type="SAM" id="MobiDB-lite"/>
    </source>
</evidence>
<dbReference type="InterPro" id="IPR034746">
    <property type="entry name" value="POTRA"/>
</dbReference>
<name>A0A848BA01_9FIRM</name>
<evidence type="ECO:0000256" key="2">
    <source>
        <dbReference type="ARBA" id="ARBA00022692"/>
    </source>
</evidence>
<feature type="region of interest" description="Disordered" evidence="6">
    <location>
        <begin position="49"/>
        <end position="76"/>
    </location>
</feature>
<dbReference type="Proteomes" id="UP000543804">
    <property type="component" value="Unassembled WGS sequence"/>
</dbReference>
<organism evidence="9 10">
    <name type="scientific">Selenomonas bovis</name>
    <dbReference type="NCBI Taxonomy" id="416586"/>
    <lineage>
        <taxon>Bacteria</taxon>
        <taxon>Bacillati</taxon>
        <taxon>Bacillota</taxon>
        <taxon>Negativicutes</taxon>
        <taxon>Selenomonadales</taxon>
        <taxon>Selenomonadaceae</taxon>
        <taxon>Selenomonas</taxon>
    </lineage>
</organism>
<comment type="subcellular location">
    <subcellularLocation>
        <location evidence="1">Membrane</location>
    </subcellularLocation>
</comment>
<keyword evidence="4" id="KW-0472">Membrane</keyword>